<evidence type="ECO:0000256" key="1">
    <source>
        <dbReference type="PROSITE-ProRule" id="PRU00076"/>
    </source>
</evidence>
<evidence type="ECO:0008006" key="7">
    <source>
        <dbReference type="Google" id="ProtNLM"/>
    </source>
</evidence>
<dbReference type="Proteomes" id="UP001608902">
    <property type="component" value="Unassembled WGS sequence"/>
</dbReference>
<keyword evidence="1" id="KW-0245">EGF-like domain</keyword>
<dbReference type="InterPro" id="IPR003582">
    <property type="entry name" value="ShKT_dom"/>
</dbReference>
<feature type="domain" description="ShKT" evidence="4">
    <location>
        <begin position="65"/>
        <end position="102"/>
    </location>
</feature>
<evidence type="ECO:0000259" key="3">
    <source>
        <dbReference type="PROSITE" id="PS50026"/>
    </source>
</evidence>
<dbReference type="Gene3D" id="2.40.128.20">
    <property type="match status" value="1"/>
</dbReference>
<dbReference type="CDD" id="cd00054">
    <property type="entry name" value="EGF_CA"/>
    <property type="match status" value="1"/>
</dbReference>
<dbReference type="AlphaFoldDB" id="A0ABD6EUZ7"/>
<dbReference type="PROSITE" id="PS51670">
    <property type="entry name" value="SHKT"/>
    <property type="match status" value="1"/>
</dbReference>
<dbReference type="InterPro" id="IPR000742">
    <property type="entry name" value="EGF"/>
</dbReference>
<keyword evidence="1" id="KW-1015">Disulfide bond</keyword>
<keyword evidence="2" id="KW-0732">Signal</keyword>
<dbReference type="PROSITE" id="PS50026">
    <property type="entry name" value="EGF_3"/>
    <property type="match status" value="1"/>
</dbReference>
<dbReference type="PANTHER" id="PTHR15854:SF17">
    <property type="entry name" value="SHKT DOMAIN-CONTAINING PROTEIN"/>
    <property type="match status" value="1"/>
</dbReference>
<dbReference type="InterPro" id="IPR012674">
    <property type="entry name" value="Calycin"/>
</dbReference>
<protein>
    <recommendedName>
        <fullName evidence="7">EGF-like domain-containing protein</fullName>
    </recommendedName>
</protein>
<comment type="caution">
    <text evidence="1">Lacks conserved residue(s) required for the propagation of feature annotation.</text>
</comment>
<feature type="disulfide bond" evidence="1">
    <location>
        <begin position="52"/>
        <end position="61"/>
    </location>
</feature>
<proteinExistence type="predicted"/>
<dbReference type="Pfam" id="PF08768">
    <property type="entry name" value="THAP4_heme-bd"/>
    <property type="match status" value="1"/>
</dbReference>
<evidence type="ECO:0000313" key="5">
    <source>
        <dbReference type="EMBL" id="MFH4981281.1"/>
    </source>
</evidence>
<evidence type="ECO:0000313" key="6">
    <source>
        <dbReference type="Proteomes" id="UP001608902"/>
    </source>
</evidence>
<evidence type="ECO:0000259" key="4">
    <source>
        <dbReference type="PROSITE" id="PS51670"/>
    </source>
</evidence>
<dbReference type="PANTHER" id="PTHR15854">
    <property type="entry name" value="THAP4 PROTEIN"/>
    <property type="match status" value="1"/>
</dbReference>
<name>A0ABD6EUZ7_9BILA</name>
<dbReference type="CDD" id="cd07828">
    <property type="entry name" value="lipocalin_heme-bd-THAP4-like"/>
    <property type="match status" value="1"/>
</dbReference>
<organism evidence="5 6">
    <name type="scientific">Gnathostoma spinigerum</name>
    <dbReference type="NCBI Taxonomy" id="75299"/>
    <lineage>
        <taxon>Eukaryota</taxon>
        <taxon>Metazoa</taxon>
        <taxon>Ecdysozoa</taxon>
        <taxon>Nematoda</taxon>
        <taxon>Chromadorea</taxon>
        <taxon>Rhabditida</taxon>
        <taxon>Spirurina</taxon>
        <taxon>Gnathostomatomorpha</taxon>
        <taxon>Gnathostomatoidea</taxon>
        <taxon>Gnathostomatidae</taxon>
        <taxon>Gnathostoma</taxon>
    </lineage>
</organism>
<keyword evidence="6" id="KW-1185">Reference proteome</keyword>
<dbReference type="EMBL" id="JBGFUD010006923">
    <property type="protein sequence ID" value="MFH4981281.1"/>
    <property type="molecule type" value="Genomic_DNA"/>
</dbReference>
<dbReference type="InterPro" id="IPR045165">
    <property type="entry name" value="Nitrobindin"/>
</dbReference>
<dbReference type="InterPro" id="IPR014878">
    <property type="entry name" value="THAP4-like_heme-bd"/>
</dbReference>
<evidence type="ECO:0000256" key="2">
    <source>
        <dbReference type="SAM" id="SignalP"/>
    </source>
</evidence>
<feature type="signal peptide" evidence="2">
    <location>
        <begin position="1"/>
        <end position="16"/>
    </location>
</feature>
<sequence>MYFLYLLFLSVTVVQSQRFTKDIIHFCDPNVTSSCGPDGKCMPRKTGNRCKCPSGFMGKACKRPCQDIYKSCDQWKEESRCTWAHPISPFFEDNCAASCHQCVIGKTKLVTPLPPILEPLAWLIGRWETETTAGLRYPASMVGPYREVLEIVNSDVPMFDRPPLNITVRAESVDGSDHHVEVGFITGKPFKEDTGFMRRISGDKRIDKVAIEMVSNAGLITIEEGYLKNRRIKLALKYERTIFPTDDPNYIKNSSRSFKLISRNRLREHGKIVDRNGKVRQWSKQYRKTFDYLSPVFI</sequence>
<feature type="domain" description="EGF-like" evidence="3">
    <location>
        <begin position="23"/>
        <end position="62"/>
    </location>
</feature>
<dbReference type="Pfam" id="PF01549">
    <property type="entry name" value="ShK"/>
    <property type="match status" value="1"/>
</dbReference>
<comment type="caution">
    <text evidence="5">The sequence shown here is derived from an EMBL/GenBank/DDBJ whole genome shotgun (WGS) entry which is preliminary data.</text>
</comment>
<dbReference type="PROSITE" id="PS00022">
    <property type="entry name" value="EGF_1"/>
    <property type="match status" value="1"/>
</dbReference>
<accession>A0ABD6EUZ7</accession>
<dbReference type="SUPFAM" id="SSF57196">
    <property type="entry name" value="EGF/Laminin"/>
    <property type="match status" value="1"/>
</dbReference>
<dbReference type="SUPFAM" id="SSF50814">
    <property type="entry name" value="Lipocalins"/>
    <property type="match status" value="1"/>
</dbReference>
<reference evidence="5 6" key="1">
    <citation type="submission" date="2024-08" db="EMBL/GenBank/DDBJ databases">
        <title>Gnathostoma spinigerum genome.</title>
        <authorList>
            <person name="Gonzalez-Bertolin B."/>
            <person name="Monzon S."/>
            <person name="Zaballos A."/>
            <person name="Jimenez P."/>
            <person name="Dekumyoy P."/>
            <person name="Varona S."/>
            <person name="Cuesta I."/>
            <person name="Sumanam S."/>
            <person name="Adisakwattana P."/>
            <person name="Gasser R.B."/>
            <person name="Hernandez-Gonzalez A."/>
            <person name="Young N.D."/>
            <person name="Perteguer M.J."/>
        </authorList>
    </citation>
    <scope>NUCLEOTIDE SEQUENCE [LARGE SCALE GENOMIC DNA]</scope>
    <source>
        <strain evidence="5">AL3</strain>
        <tissue evidence="5">Liver</tissue>
    </source>
</reference>
<gene>
    <name evidence="5" type="ORF">AB6A40_007990</name>
</gene>
<feature type="chain" id="PRO_5044785322" description="EGF-like domain-containing protein" evidence="2">
    <location>
        <begin position="17"/>
        <end position="298"/>
    </location>
</feature>